<dbReference type="Proteomes" id="UP001156601">
    <property type="component" value="Unassembled WGS sequence"/>
</dbReference>
<evidence type="ECO:0000259" key="2">
    <source>
        <dbReference type="PROSITE" id="PS50943"/>
    </source>
</evidence>
<dbReference type="Gene3D" id="1.10.260.40">
    <property type="entry name" value="lambda repressor-like DNA-binding domains"/>
    <property type="match status" value="1"/>
</dbReference>
<feature type="domain" description="HTH cro/C1-type" evidence="2">
    <location>
        <begin position="3"/>
        <end position="56"/>
    </location>
</feature>
<feature type="transmembrane region" description="Helical" evidence="1">
    <location>
        <begin position="81"/>
        <end position="100"/>
    </location>
</feature>
<evidence type="ECO:0000256" key="1">
    <source>
        <dbReference type="SAM" id="Phobius"/>
    </source>
</evidence>
<dbReference type="EMBL" id="BSOT01000002">
    <property type="protein sequence ID" value="GLR69339.1"/>
    <property type="molecule type" value="Genomic_DNA"/>
</dbReference>
<dbReference type="SUPFAM" id="SSF47413">
    <property type="entry name" value="lambda repressor-like DNA-binding domains"/>
    <property type="match status" value="1"/>
</dbReference>
<reference evidence="3" key="1">
    <citation type="journal article" date="2014" name="Int. J. Syst. Evol. Microbiol.">
        <title>Complete genome sequence of Corynebacterium casei LMG S-19264T (=DSM 44701T), isolated from a smear-ripened cheese.</title>
        <authorList>
            <consortium name="US DOE Joint Genome Institute (JGI-PGF)"/>
            <person name="Walter F."/>
            <person name="Albersmeier A."/>
            <person name="Kalinowski J."/>
            <person name="Ruckert C."/>
        </authorList>
    </citation>
    <scope>NUCLEOTIDE SEQUENCE</scope>
    <source>
        <strain evidence="3">NBRC 110023</strain>
    </source>
</reference>
<gene>
    <name evidence="3" type="ORF">GCM10007852_02470</name>
</gene>
<name>A0AA37SVZ0_9ALTE</name>
<dbReference type="Pfam" id="PF01381">
    <property type="entry name" value="HTH_3"/>
    <property type="match status" value="1"/>
</dbReference>
<keyword evidence="1" id="KW-0472">Membrane</keyword>
<feature type="transmembrane region" description="Helical" evidence="1">
    <location>
        <begin position="106"/>
        <end position="126"/>
    </location>
</feature>
<sequence length="135" mass="14616">MNLKLIRLQRHLSQEVLAKLSGLNVRTIQRIENGNSASVESLKCLAAALDIDVADLSNNIDTSDTDKVSAINMLKYQANHIFYLLSVALIFVVVAANAVTAGANSFGALLYLMAGGCLVISAYKMVKHRLGMSYE</sequence>
<dbReference type="SMART" id="SM00530">
    <property type="entry name" value="HTH_XRE"/>
    <property type="match status" value="1"/>
</dbReference>
<keyword evidence="4" id="KW-1185">Reference proteome</keyword>
<protein>
    <recommendedName>
        <fullName evidence="2">HTH cro/C1-type domain-containing protein</fullName>
    </recommendedName>
</protein>
<evidence type="ECO:0000313" key="3">
    <source>
        <dbReference type="EMBL" id="GLR69339.1"/>
    </source>
</evidence>
<dbReference type="RefSeq" id="WP_284215668.1">
    <property type="nucleotide sequence ID" value="NZ_BSOT01000002.1"/>
</dbReference>
<dbReference type="AlphaFoldDB" id="A0AA37SVZ0"/>
<dbReference type="PROSITE" id="PS50943">
    <property type="entry name" value="HTH_CROC1"/>
    <property type="match status" value="1"/>
</dbReference>
<comment type="caution">
    <text evidence="3">The sequence shown here is derived from an EMBL/GenBank/DDBJ whole genome shotgun (WGS) entry which is preliminary data.</text>
</comment>
<dbReference type="CDD" id="cd00093">
    <property type="entry name" value="HTH_XRE"/>
    <property type="match status" value="1"/>
</dbReference>
<dbReference type="InterPro" id="IPR001387">
    <property type="entry name" value="Cro/C1-type_HTH"/>
</dbReference>
<dbReference type="InterPro" id="IPR010982">
    <property type="entry name" value="Lambda_DNA-bd_dom_sf"/>
</dbReference>
<accession>A0AA37SVZ0</accession>
<organism evidence="3 4">
    <name type="scientific">Agaribacter marinus</name>
    <dbReference type="NCBI Taxonomy" id="1431249"/>
    <lineage>
        <taxon>Bacteria</taxon>
        <taxon>Pseudomonadati</taxon>
        <taxon>Pseudomonadota</taxon>
        <taxon>Gammaproteobacteria</taxon>
        <taxon>Alteromonadales</taxon>
        <taxon>Alteromonadaceae</taxon>
        <taxon>Agaribacter</taxon>
    </lineage>
</organism>
<proteinExistence type="predicted"/>
<dbReference type="GO" id="GO:0003677">
    <property type="term" value="F:DNA binding"/>
    <property type="evidence" value="ECO:0007669"/>
    <property type="project" value="InterPro"/>
</dbReference>
<keyword evidence="1" id="KW-1133">Transmembrane helix</keyword>
<keyword evidence="1" id="KW-0812">Transmembrane</keyword>
<evidence type="ECO:0000313" key="4">
    <source>
        <dbReference type="Proteomes" id="UP001156601"/>
    </source>
</evidence>
<reference evidence="3" key="2">
    <citation type="submission" date="2023-01" db="EMBL/GenBank/DDBJ databases">
        <title>Draft genome sequence of Agaribacter marinus strain NBRC 110023.</title>
        <authorList>
            <person name="Sun Q."/>
            <person name="Mori K."/>
        </authorList>
    </citation>
    <scope>NUCLEOTIDE SEQUENCE</scope>
    <source>
        <strain evidence="3">NBRC 110023</strain>
    </source>
</reference>